<accession>Q9HHH6</accession>
<dbReference type="EMBL" id="AE004438">
    <property type="protein sequence ID" value="AAG21005.1"/>
    <property type="molecule type" value="Genomic_DNA"/>
</dbReference>
<evidence type="ECO:0000313" key="3">
    <source>
        <dbReference type="Proteomes" id="UP000000554"/>
    </source>
</evidence>
<evidence type="ECO:0000313" key="1">
    <source>
        <dbReference type="EMBL" id="AAG21005.1"/>
    </source>
</evidence>
<sequence length="136" mass="15686">MLGRDRPDRGFDWFSHPNSGLRGRVVGERERFVAAVPLLDEIVFLAGIRRRRRWERFVLEVVEDCERRVVRVGLLLAFDPLDKRLVAGFLEREPVLSSELPEAFVFVLVQFSLHVLGVVAAHRDPSCYSHLLVHEV</sequence>
<gene>
    <name evidence="1" type="ordered locus">VNG_6393H</name>
</gene>
<dbReference type="KEGG" id="hal:VNG_6393H"/>
<reference evidence="2" key="4">
    <citation type="journal article" date="2019" name="Microbiol. Resour. Announc.">
        <title>The genome of the Halobacterium salinarum type strain is closely related to that of the laboratory strains NRC-1 and R1.</title>
        <authorList>
            <person name="Pfeiffer F."/>
            <person name="Marchfelder A."/>
            <person name="Habermann B.H."/>
            <person name="Dyall-Smith M."/>
        </authorList>
    </citation>
    <scope>NUCLEOTIDE SEQUENCE</scope>
    <source>
        <strain evidence="2">NRC-1</strain>
        <plasmid evidence="2">pNRC200</plasmid>
    </source>
</reference>
<geneLocation type="plasmid" evidence="1 3">
    <name>pNRC200</name>
</geneLocation>
<proteinExistence type="predicted"/>
<protein>
    <submittedName>
        <fullName evidence="2">Spurious ORF</fullName>
    </submittedName>
    <submittedName>
        <fullName evidence="1">Vng6393h</fullName>
    </submittedName>
</protein>
<reference evidence="2" key="2">
    <citation type="journal article" date="2008" name="Genomics">
        <title>Evolution in the laboratory: the genome of Halobacterium salinarum strain R1 compared to that of strain NRC-1.</title>
        <authorList>
            <person name="Pfeiffer F."/>
            <person name="Schuster S.C."/>
            <person name="Broicher A."/>
            <person name="Falb M."/>
            <person name="Palm P."/>
            <person name="Rodewald K."/>
            <person name="Ruepp A."/>
            <person name="Soppa J."/>
            <person name="Tittor J."/>
            <person name="Oesterhelt D."/>
        </authorList>
    </citation>
    <scope>NUCLEOTIDE SEQUENCE</scope>
    <source>
        <strain evidence="2">NRC-1</strain>
        <plasmid evidence="2">pNRC200</plasmid>
    </source>
</reference>
<keyword evidence="3" id="KW-1185">Reference proteome</keyword>
<reference evidence="2" key="3">
    <citation type="journal article" date="2015" name="Life">
        <title>A manual curation strategy to improve genome annotation: application to a set of haloarchael genomes.</title>
        <authorList>
            <person name="Pfeiffer F."/>
            <person name="Oesterhelt D."/>
        </authorList>
    </citation>
    <scope>NUCLEOTIDE SEQUENCE</scope>
    <source>
        <strain evidence="2">NRC-1</strain>
        <plasmid evidence="2">pNRC200</plasmid>
    </source>
</reference>
<dbReference type="EMBL" id="BK010831">
    <property type="protein sequence ID" value="DAC79973.1"/>
    <property type="molecule type" value="Genomic_DNA"/>
</dbReference>
<evidence type="ECO:0000313" key="2">
    <source>
        <dbReference type="EMBL" id="DAC79973.1"/>
    </source>
</evidence>
<reference evidence="1 3" key="1">
    <citation type="journal article" date="2000" name="Proc. Natl. Acad. Sci. U.S.A.">
        <title>Genome sequence of Halobacterium species NRC-1.</title>
        <authorList>
            <person name="Ng W.V."/>
            <person name="Kennedy S.P."/>
            <person name="Mahairas G.G."/>
            <person name="Berquist B."/>
            <person name="Pan M."/>
            <person name="Shukla H.D."/>
            <person name="Lasky S.R."/>
            <person name="Baliga N.S."/>
            <person name="Thorsson V."/>
            <person name="Sbrogna J."/>
            <person name="Swartzell S."/>
            <person name="Weir D."/>
            <person name="Hall J."/>
            <person name="Dahl T.A."/>
            <person name="Welti R."/>
            <person name="Goo Y.A."/>
            <person name="Leithauser B."/>
            <person name="Keller K."/>
            <person name="Cruz R."/>
            <person name="Danson M.J."/>
            <person name="Hough D.W."/>
            <person name="Maddocks D.G."/>
            <person name="Jablonski P.E."/>
            <person name="Krebs M.P."/>
            <person name="Angevine C.M."/>
            <person name="Dale H."/>
            <person name="Isenbarger T.A."/>
            <person name="Peck R.F."/>
            <person name="Pohlschroder M."/>
            <person name="Spudich J.L."/>
            <person name="Jung K.W."/>
            <person name="Alam M."/>
            <person name="Freitas T."/>
            <person name="Hou S."/>
            <person name="Daniels C.J."/>
            <person name="Dennis P.P."/>
            <person name="Omer A.D."/>
            <person name="Ebhardt H."/>
            <person name="Lowe T.M."/>
            <person name="Liang P."/>
            <person name="Riley M."/>
            <person name="Hood L."/>
            <person name="DasSarma S."/>
        </authorList>
    </citation>
    <scope>NUCLEOTIDE SEQUENCE [LARGE SCALE GENOMIC DNA]</scope>
    <source>
        <strain evidence="3">ATCC 700922 / JCM 11081 / NRC-1</strain>
        <strain evidence="1">NRC-1</strain>
        <plasmid evidence="3">Plasmid pNRC200</plasmid>
    </source>
</reference>
<dbReference type="Proteomes" id="UP000000554">
    <property type="component" value="Plasmid pNRC200"/>
</dbReference>
<name>Q9HHH6_HALSA</name>
<dbReference type="AlphaFoldDB" id="Q9HHH6"/>
<dbReference type="HOGENOM" id="CLU_1870679_0_0_2"/>
<organism evidence="1 3">
    <name type="scientific">Halobacterium salinarum (strain ATCC 700922 / JCM 11081 / NRC-1)</name>
    <name type="common">Halobacterium halobium</name>
    <dbReference type="NCBI Taxonomy" id="64091"/>
    <lineage>
        <taxon>Archaea</taxon>
        <taxon>Methanobacteriati</taxon>
        <taxon>Methanobacteriota</taxon>
        <taxon>Stenosarchaea group</taxon>
        <taxon>Halobacteria</taxon>
        <taxon>Halobacteriales</taxon>
        <taxon>Halobacteriaceae</taxon>
        <taxon>Halobacterium</taxon>
        <taxon>Halobacterium salinarum NRC-34001</taxon>
    </lineage>
</organism>
<keyword evidence="1" id="KW-0614">Plasmid</keyword>